<feature type="domain" description="Acyl-CoA thioesterase 2 C-terminal" evidence="9">
    <location>
        <begin position="157"/>
        <end position="279"/>
    </location>
</feature>
<dbReference type="GO" id="GO:0005829">
    <property type="term" value="C:cytosol"/>
    <property type="evidence" value="ECO:0007669"/>
    <property type="project" value="TreeGrafter"/>
</dbReference>
<dbReference type="PANTHER" id="PTHR11066">
    <property type="entry name" value="ACYL-COA THIOESTERASE"/>
    <property type="match status" value="1"/>
</dbReference>
<dbReference type="CDD" id="cd03444">
    <property type="entry name" value="Thioesterase_II_repeat1"/>
    <property type="match status" value="1"/>
</dbReference>
<dbReference type="Proteomes" id="UP000242815">
    <property type="component" value="Unassembled WGS sequence"/>
</dbReference>
<evidence type="ECO:0000256" key="1">
    <source>
        <dbReference type="ARBA" id="ARBA00006538"/>
    </source>
</evidence>
<reference evidence="14" key="2">
    <citation type="submission" date="2023-07" db="EMBL/GenBank/DDBJ databases">
        <authorList>
            <person name="de Witt J."/>
        </authorList>
    </citation>
    <scope>NUCLEOTIDE SEQUENCE [LARGE SCALE GENOMIC DNA]</scope>
    <source>
        <strain evidence="14">FZJ</strain>
    </source>
</reference>
<evidence type="ECO:0000256" key="4">
    <source>
        <dbReference type="ARBA" id="ARBA00023098"/>
    </source>
</evidence>
<dbReference type="Pfam" id="PF13622">
    <property type="entry name" value="4HBT_3"/>
    <property type="match status" value="1"/>
</dbReference>
<comment type="catalytic activity">
    <reaction evidence="6">
        <text>a fatty acyl-CoA + H2O = a fatty acid + CoA + H(+)</text>
        <dbReference type="Rhea" id="RHEA:16781"/>
        <dbReference type="ChEBI" id="CHEBI:15377"/>
        <dbReference type="ChEBI" id="CHEBI:15378"/>
        <dbReference type="ChEBI" id="CHEBI:28868"/>
        <dbReference type="ChEBI" id="CHEBI:57287"/>
        <dbReference type="ChEBI" id="CHEBI:77636"/>
        <dbReference type="EC" id="3.1.2.20"/>
    </reaction>
    <physiologicalReaction direction="left-to-right" evidence="6">
        <dbReference type="Rhea" id="RHEA:16782"/>
    </physiologicalReaction>
</comment>
<comment type="similarity">
    <text evidence="1">Belongs to the C/M/P thioester hydrolase family.</text>
</comment>
<dbReference type="RefSeq" id="WP_090536420.1">
    <property type="nucleotide sequence ID" value="NZ_FOYD01000001.1"/>
</dbReference>
<dbReference type="OrthoDB" id="9781019at2"/>
<evidence type="ECO:0000256" key="7">
    <source>
        <dbReference type="ARBA" id="ARBA00071120"/>
    </source>
</evidence>
<evidence type="ECO:0000259" key="9">
    <source>
        <dbReference type="Pfam" id="PF02551"/>
    </source>
</evidence>
<proteinExistence type="inferred from homology"/>
<protein>
    <recommendedName>
        <fullName evidence="7">Acyl-CoA thioesterase 2</fullName>
        <ecNumber evidence="5">3.1.2.20</ecNumber>
    </recommendedName>
    <alternativeName>
        <fullName evidence="8">Thioesterase II</fullName>
    </alternativeName>
</protein>
<evidence type="ECO:0000256" key="3">
    <source>
        <dbReference type="ARBA" id="ARBA00022801"/>
    </source>
</evidence>
<feature type="domain" description="Acyl-CoA thioesterase-like N-terminal HotDog" evidence="10">
    <location>
        <begin position="34"/>
        <end position="109"/>
    </location>
</feature>
<dbReference type="InterPro" id="IPR003703">
    <property type="entry name" value="Acyl_CoA_thio"/>
</dbReference>
<evidence type="ECO:0000256" key="5">
    <source>
        <dbReference type="ARBA" id="ARBA00038894"/>
    </source>
</evidence>
<organism evidence="12 13">
    <name type="scientific">Halopseudomonas formosensis</name>
    <dbReference type="NCBI Taxonomy" id="1002526"/>
    <lineage>
        <taxon>Bacteria</taxon>
        <taxon>Pseudomonadati</taxon>
        <taxon>Pseudomonadota</taxon>
        <taxon>Gammaproteobacteria</taxon>
        <taxon>Pseudomonadales</taxon>
        <taxon>Pseudomonadaceae</taxon>
        <taxon>Halopseudomonas</taxon>
    </lineage>
</organism>
<dbReference type="InterPro" id="IPR042171">
    <property type="entry name" value="Acyl-CoA_hotdog"/>
</dbReference>
<dbReference type="SUPFAM" id="SSF54637">
    <property type="entry name" value="Thioesterase/thiol ester dehydrase-isomerase"/>
    <property type="match status" value="2"/>
</dbReference>
<name>A0A1I5ZXA5_9GAMM</name>
<dbReference type="CDD" id="cd03445">
    <property type="entry name" value="Thioesterase_II_repeat2"/>
    <property type="match status" value="1"/>
</dbReference>
<dbReference type="GO" id="GO:0009062">
    <property type="term" value="P:fatty acid catabolic process"/>
    <property type="evidence" value="ECO:0007669"/>
    <property type="project" value="TreeGrafter"/>
</dbReference>
<dbReference type="PANTHER" id="PTHR11066:SF34">
    <property type="entry name" value="ACYL-COENZYME A THIOESTERASE 8"/>
    <property type="match status" value="1"/>
</dbReference>
<dbReference type="Gene3D" id="2.40.160.210">
    <property type="entry name" value="Acyl-CoA thioesterase, double hotdog domain"/>
    <property type="match status" value="1"/>
</dbReference>
<reference evidence="12 13" key="1">
    <citation type="submission" date="2016-10" db="EMBL/GenBank/DDBJ databases">
        <authorList>
            <person name="de Groot N.N."/>
        </authorList>
    </citation>
    <scope>NUCLEOTIDE SEQUENCE [LARGE SCALE GENOMIC DNA]</scope>
    <source>
        <strain evidence="12 13">JCM 18415</strain>
    </source>
</reference>
<dbReference type="InterPro" id="IPR025652">
    <property type="entry name" value="TesB_C"/>
</dbReference>
<evidence type="ECO:0000313" key="14">
    <source>
        <dbReference type="Proteomes" id="UP001281217"/>
    </source>
</evidence>
<dbReference type="EMBL" id="JAVRDO010000004">
    <property type="protein sequence ID" value="MDX9687096.1"/>
    <property type="molecule type" value="Genomic_DNA"/>
</dbReference>
<keyword evidence="4" id="KW-0443">Lipid metabolism</keyword>
<dbReference type="InterPro" id="IPR049449">
    <property type="entry name" value="TesB_ACOT8-like_N"/>
</dbReference>
<dbReference type="Pfam" id="PF02551">
    <property type="entry name" value="Acyl_CoA_thio"/>
    <property type="match status" value="1"/>
</dbReference>
<evidence type="ECO:0000313" key="11">
    <source>
        <dbReference type="EMBL" id="MDX9687096.1"/>
    </source>
</evidence>
<reference evidence="11" key="3">
    <citation type="submission" date="2024-05" db="EMBL/GenBank/DDBJ databases">
        <authorList>
            <person name="de Witt J."/>
        </authorList>
    </citation>
    <scope>NUCLEOTIDE SEQUENCE</scope>
    <source>
        <strain evidence="11">FZJ</strain>
    </source>
</reference>
<evidence type="ECO:0000313" key="12">
    <source>
        <dbReference type="EMBL" id="SFQ61086.1"/>
    </source>
</evidence>
<keyword evidence="14" id="KW-1185">Reference proteome</keyword>
<dbReference type="EMBL" id="FOYD01000001">
    <property type="protein sequence ID" value="SFQ61086.1"/>
    <property type="molecule type" value="Genomic_DNA"/>
</dbReference>
<dbReference type="STRING" id="1002526.SAMN05216578_101385"/>
<evidence type="ECO:0000256" key="6">
    <source>
        <dbReference type="ARBA" id="ARBA00050943"/>
    </source>
</evidence>
<dbReference type="GO" id="GO:0047617">
    <property type="term" value="F:fatty acyl-CoA hydrolase activity"/>
    <property type="evidence" value="ECO:0007669"/>
    <property type="project" value="UniProtKB-EC"/>
</dbReference>
<dbReference type="Proteomes" id="UP001281217">
    <property type="component" value="Unassembled WGS sequence"/>
</dbReference>
<dbReference type="NCBIfam" id="TIGR00189">
    <property type="entry name" value="tesB"/>
    <property type="match status" value="1"/>
</dbReference>
<evidence type="ECO:0000259" key="10">
    <source>
        <dbReference type="Pfam" id="PF13622"/>
    </source>
</evidence>
<evidence type="ECO:0000256" key="2">
    <source>
        <dbReference type="ARBA" id="ARBA00011881"/>
    </source>
</evidence>
<dbReference type="GO" id="GO:0006637">
    <property type="term" value="P:acyl-CoA metabolic process"/>
    <property type="evidence" value="ECO:0007669"/>
    <property type="project" value="InterPro"/>
</dbReference>
<keyword evidence="3" id="KW-0378">Hydrolase</keyword>
<sequence length="289" mass="32248">MSEKLDDLVSLLALEKIEENLFRGLSQDLGFRQLFGGQVLGQALSAASQTVAPERKVHSVHGYFLRPGDARLPIVYQVESPRDGGSFTTRTVTAIQKGRAIFTLMASFHGDERGVSHQTPMPEVVGPEGLKSELDVALEHQHLIPEAVRESVLCPKPIEIRRVNGYNPFNPKKSEPQQYIWFRAAGELPDDDHLHRYLFAYASDFNLLSTAALPHGISTWSPRMQVASIDHAVWFHRPLRMDDWLLYAMDSPSASGARGFSRGLVYNRAGELVASVAQESLMRERNDGI</sequence>
<gene>
    <name evidence="11" type="primary">tesB</name>
    <name evidence="11" type="ORF">RED13_001518</name>
    <name evidence="12" type="ORF">SAMN05216578_101385</name>
</gene>
<comment type="subunit">
    <text evidence="2">Homotetramer.</text>
</comment>
<evidence type="ECO:0000313" key="13">
    <source>
        <dbReference type="Proteomes" id="UP000242815"/>
    </source>
</evidence>
<dbReference type="EC" id="3.1.2.20" evidence="5"/>
<accession>A0A1I5ZXA5</accession>
<evidence type="ECO:0000256" key="8">
    <source>
        <dbReference type="ARBA" id="ARBA00079653"/>
    </source>
</evidence>
<dbReference type="InterPro" id="IPR029069">
    <property type="entry name" value="HotDog_dom_sf"/>
</dbReference>
<dbReference type="FunFam" id="2.40.160.210:FF:000001">
    <property type="entry name" value="Acyl-CoA thioesterase II"/>
    <property type="match status" value="1"/>
</dbReference>
<dbReference type="AlphaFoldDB" id="A0A1I5ZXA5"/>